<evidence type="ECO:0000313" key="9">
    <source>
        <dbReference type="EMBL" id="HIQ29147.1"/>
    </source>
</evidence>
<dbReference type="InterPro" id="IPR002847">
    <property type="entry name" value="F420-0_gamma-glut_ligase-dom"/>
</dbReference>
<keyword evidence="3" id="KW-0547">Nucleotide-binding</keyword>
<protein>
    <submittedName>
        <fullName evidence="9">Coenzyme F420-0:L-glutamate ligase</fullName>
        <ecNumber evidence="9">6.3.2.31</ecNumber>
    </submittedName>
</protein>
<proteinExistence type="predicted"/>
<dbReference type="SUPFAM" id="SSF144010">
    <property type="entry name" value="CofE-like"/>
    <property type="match status" value="1"/>
</dbReference>
<evidence type="ECO:0000313" key="10">
    <source>
        <dbReference type="Proteomes" id="UP000608579"/>
    </source>
</evidence>
<dbReference type="InterPro" id="IPR008225">
    <property type="entry name" value="F420-0_g-glutamyl_ligase"/>
</dbReference>
<dbReference type="Gene3D" id="3.30.1330.100">
    <property type="entry name" value="CofE-like"/>
    <property type="match status" value="1"/>
</dbReference>
<keyword evidence="7" id="KW-0464">Manganese</keyword>
<evidence type="ECO:0000259" key="8">
    <source>
        <dbReference type="Pfam" id="PF01996"/>
    </source>
</evidence>
<keyword evidence="5" id="KW-0630">Potassium</keyword>
<keyword evidence="6" id="KW-0342">GTP-binding</keyword>
<evidence type="ECO:0000256" key="7">
    <source>
        <dbReference type="ARBA" id="ARBA00023211"/>
    </source>
</evidence>
<dbReference type="PANTHER" id="PTHR47917">
    <property type="match status" value="1"/>
</dbReference>
<dbReference type="EC" id="6.3.2.31" evidence="9"/>
<dbReference type="Pfam" id="PF01996">
    <property type="entry name" value="F420_ligase"/>
    <property type="match status" value="1"/>
</dbReference>
<organism evidence="9 10">
    <name type="scientific">Caldiarchaeum subterraneum</name>
    <dbReference type="NCBI Taxonomy" id="311458"/>
    <lineage>
        <taxon>Archaea</taxon>
        <taxon>Nitrososphaerota</taxon>
        <taxon>Candidatus Caldarchaeales</taxon>
        <taxon>Candidatus Caldarchaeaceae</taxon>
        <taxon>Candidatus Caldarchaeum</taxon>
    </lineage>
</organism>
<dbReference type="NCBIfam" id="TIGR01916">
    <property type="entry name" value="F420_cofE"/>
    <property type="match status" value="1"/>
</dbReference>
<dbReference type="AlphaFoldDB" id="A0A833E978"/>
<dbReference type="EMBL" id="DQVM01000025">
    <property type="protein sequence ID" value="HIQ29147.1"/>
    <property type="molecule type" value="Genomic_DNA"/>
</dbReference>
<evidence type="ECO:0000256" key="4">
    <source>
        <dbReference type="ARBA" id="ARBA00022842"/>
    </source>
</evidence>
<name>A0A833E978_CALS0</name>
<evidence type="ECO:0000256" key="2">
    <source>
        <dbReference type="ARBA" id="ARBA00022723"/>
    </source>
</evidence>
<comment type="caution">
    <text evidence="9">The sequence shown here is derived from an EMBL/GenBank/DDBJ whole genome shotgun (WGS) entry which is preliminary data.</text>
</comment>
<dbReference type="PANTHER" id="PTHR47917:SF1">
    <property type="entry name" value="COENZYME F420:L-GLUTAMATE LIGASE"/>
    <property type="match status" value="1"/>
</dbReference>
<dbReference type="GO" id="GO:0046872">
    <property type="term" value="F:metal ion binding"/>
    <property type="evidence" value="ECO:0007669"/>
    <property type="project" value="UniProtKB-KW"/>
</dbReference>
<gene>
    <name evidence="9" type="primary">cofE</name>
    <name evidence="9" type="ORF">EYH45_01135</name>
</gene>
<accession>A0A833E978</accession>
<feature type="domain" description="Coenzyme F420:L-glutamate ligase-like" evidence="8">
    <location>
        <begin position="10"/>
        <end position="225"/>
    </location>
</feature>
<keyword evidence="4" id="KW-0460">Magnesium</keyword>
<dbReference type="Proteomes" id="UP000608579">
    <property type="component" value="Unassembled WGS sequence"/>
</dbReference>
<sequence length="248" mass="27200">MIKIIPIRGIPEVKYGDDVGEIIINACRREGIELQDNDIIVVSQVIVSKAEGNVVNLDDIIVSKHAEQLAALTGKDPRHVEVILRSSRKIVKVKGGVIITETKHGLVCANAGVDLSNVGEGKAALLPEDPDKSARQIRNRIRDLTGLDVAVIICDTHGRPFRRGTINIAIGCSGLEPLWDRRGEKDLYGRELRSKVTCVADELASAAELVIGQADEGTPAAVIRGYRYERGEKPAREIIRPEEEDMFR</sequence>
<dbReference type="GO" id="GO:0052618">
    <property type="term" value="F:coenzyme F420-0:L-glutamate ligase activity"/>
    <property type="evidence" value="ECO:0007669"/>
    <property type="project" value="UniProtKB-EC"/>
</dbReference>
<evidence type="ECO:0000256" key="6">
    <source>
        <dbReference type="ARBA" id="ARBA00023134"/>
    </source>
</evidence>
<evidence type="ECO:0000256" key="5">
    <source>
        <dbReference type="ARBA" id="ARBA00022958"/>
    </source>
</evidence>
<dbReference type="NCBIfam" id="NF009809">
    <property type="entry name" value="PRK13293.1"/>
    <property type="match status" value="1"/>
</dbReference>
<evidence type="ECO:0000256" key="1">
    <source>
        <dbReference type="ARBA" id="ARBA00022598"/>
    </source>
</evidence>
<keyword evidence="2" id="KW-0479">Metal-binding</keyword>
<reference evidence="9" key="1">
    <citation type="journal article" date="2020" name="ISME J.">
        <title>Gammaproteobacteria mediating utilization of methyl-, sulfur- and petroleum organic compounds in deep ocean hydrothermal plumes.</title>
        <authorList>
            <person name="Zhou Z."/>
            <person name="Liu Y."/>
            <person name="Pan J."/>
            <person name="Cron B.R."/>
            <person name="Toner B.M."/>
            <person name="Anantharaman K."/>
            <person name="Breier J.A."/>
            <person name="Dick G.J."/>
            <person name="Li M."/>
        </authorList>
    </citation>
    <scope>NUCLEOTIDE SEQUENCE</scope>
    <source>
        <strain evidence="9">SZUA-1515</strain>
    </source>
</reference>
<dbReference type="GO" id="GO:0005525">
    <property type="term" value="F:GTP binding"/>
    <property type="evidence" value="ECO:0007669"/>
    <property type="project" value="UniProtKB-KW"/>
</dbReference>
<evidence type="ECO:0000256" key="3">
    <source>
        <dbReference type="ARBA" id="ARBA00022741"/>
    </source>
</evidence>
<dbReference type="Gene3D" id="3.90.1660.10">
    <property type="entry name" value="CofE-like domain"/>
    <property type="match status" value="1"/>
</dbReference>
<keyword evidence="1 9" id="KW-0436">Ligase</keyword>